<name>A0ABP9FEG4_9GAMM</name>
<dbReference type="Proteomes" id="UP001499988">
    <property type="component" value="Unassembled WGS sequence"/>
</dbReference>
<dbReference type="PANTHER" id="PTHR39569">
    <property type="entry name" value="INORGANIC TRIPHOSPHATASE"/>
    <property type="match status" value="1"/>
</dbReference>
<dbReference type="RefSeq" id="WP_345336982.1">
    <property type="nucleotide sequence ID" value="NZ_BAABJZ010000102.1"/>
</dbReference>
<organism evidence="2 3">
    <name type="scientific">Ferrimonas pelagia</name>
    <dbReference type="NCBI Taxonomy" id="1177826"/>
    <lineage>
        <taxon>Bacteria</taxon>
        <taxon>Pseudomonadati</taxon>
        <taxon>Pseudomonadota</taxon>
        <taxon>Gammaproteobacteria</taxon>
        <taxon>Alteromonadales</taxon>
        <taxon>Ferrimonadaceae</taxon>
        <taxon>Ferrimonas</taxon>
    </lineage>
</organism>
<gene>
    <name evidence="2" type="ORF">GCM10023333_37140</name>
</gene>
<dbReference type="InterPro" id="IPR033469">
    <property type="entry name" value="CYTH-like_dom_sf"/>
</dbReference>
<sequence>MEIEIKLLLNDPKQISELAQCRWPGALSVITRSDLGNCYFDTPDLALRRLDMGLRIRRSGEQREQTLKTRGRVVGGLHARPEYNVPIGSDHPDLSQFPETLWTPGQCQGIQQQLFAQFQTDFMRESARLRWQGSEVELALDKGQIHAGALSDPINELELELVQGDPAVLLDLTEQLMTAQPLRLGLDSKAARGYRLAGLQPEAEIVTQWADEPGALLHAWQRNEARLMAGELAAAEPLGRVLQAQSEQAPWMRALLSEFDLRPRQALTQLQADRRYGLAQLTLLRQLLSSDSE</sequence>
<evidence type="ECO:0000313" key="3">
    <source>
        <dbReference type="Proteomes" id="UP001499988"/>
    </source>
</evidence>
<accession>A0ABP9FEG4</accession>
<reference evidence="3" key="1">
    <citation type="journal article" date="2019" name="Int. J. Syst. Evol. Microbiol.">
        <title>The Global Catalogue of Microorganisms (GCM) 10K type strain sequencing project: providing services to taxonomists for standard genome sequencing and annotation.</title>
        <authorList>
            <consortium name="The Broad Institute Genomics Platform"/>
            <consortium name="The Broad Institute Genome Sequencing Center for Infectious Disease"/>
            <person name="Wu L."/>
            <person name="Ma J."/>
        </authorList>
    </citation>
    <scope>NUCLEOTIDE SEQUENCE [LARGE SCALE GENOMIC DNA]</scope>
    <source>
        <strain evidence="3">JCM 18401</strain>
    </source>
</reference>
<dbReference type="SUPFAM" id="SSF55154">
    <property type="entry name" value="CYTH-like phosphatases"/>
    <property type="match status" value="1"/>
</dbReference>
<dbReference type="Gene3D" id="2.40.320.10">
    <property type="entry name" value="Hypothetical Protein Pfu-838710-001"/>
    <property type="match status" value="1"/>
</dbReference>
<proteinExistence type="predicted"/>
<dbReference type="PROSITE" id="PS51707">
    <property type="entry name" value="CYTH"/>
    <property type="match status" value="1"/>
</dbReference>
<dbReference type="InterPro" id="IPR023577">
    <property type="entry name" value="CYTH_domain"/>
</dbReference>
<dbReference type="SMART" id="SM01118">
    <property type="entry name" value="CYTH"/>
    <property type="match status" value="1"/>
</dbReference>
<comment type="caution">
    <text evidence="2">The sequence shown here is derived from an EMBL/GenBank/DDBJ whole genome shotgun (WGS) entry which is preliminary data.</text>
</comment>
<dbReference type="InterPro" id="IPR039013">
    <property type="entry name" value="YgiF"/>
</dbReference>
<evidence type="ECO:0000259" key="1">
    <source>
        <dbReference type="PROSITE" id="PS51707"/>
    </source>
</evidence>
<keyword evidence="3" id="KW-1185">Reference proteome</keyword>
<protein>
    <recommendedName>
        <fullName evidence="1">CYTH domain-containing protein</fullName>
    </recommendedName>
</protein>
<feature type="domain" description="CYTH" evidence="1">
    <location>
        <begin position="1"/>
        <end position="200"/>
    </location>
</feature>
<evidence type="ECO:0000313" key="2">
    <source>
        <dbReference type="EMBL" id="GAA4899949.1"/>
    </source>
</evidence>
<dbReference type="Pfam" id="PF01928">
    <property type="entry name" value="CYTH"/>
    <property type="match status" value="1"/>
</dbReference>
<dbReference type="CDD" id="cd07756">
    <property type="entry name" value="CYTH-like_Pase_CHAD"/>
    <property type="match status" value="1"/>
</dbReference>
<dbReference type="PANTHER" id="PTHR39569:SF1">
    <property type="entry name" value="INORGANIC TRIPHOSPHATASE"/>
    <property type="match status" value="1"/>
</dbReference>
<dbReference type="EMBL" id="BAABJZ010000102">
    <property type="protein sequence ID" value="GAA4899949.1"/>
    <property type="molecule type" value="Genomic_DNA"/>
</dbReference>